<name>A0A918YYK0_9GAMM</name>
<keyword evidence="1" id="KW-0732">Signal</keyword>
<reference evidence="2" key="2">
    <citation type="submission" date="2020-09" db="EMBL/GenBank/DDBJ databases">
        <authorList>
            <person name="Sun Q."/>
            <person name="Kim S."/>
        </authorList>
    </citation>
    <scope>NUCLEOTIDE SEQUENCE</scope>
    <source>
        <strain evidence="2">KCTC 32020</strain>
    </source>
</reference>
<evidence type="ECO:0000313" key="3">
    <source>
        <dbReference type="Proteomes" id="UP000636453"/>
    </source>
</evidence>
<dbReference type="RefSeq" id="WP_146473989.1">
    <property type="nucleotide sequence ID" value="NZ_BNCF01000003.1"/>
</dbReference>
<evidence type="ECO:0000313" key="2">
    <source>
        <dbReference type="EMBL" id="GHE28671.1"/>
    </source>
</evidence>
<dbReference type="OrthoDB" id="8743055at2"/>
<dbReference type="Pfam" id="PF01963">
    <property type="entry name" value="TraB_PrgY_gumN"/>
    <property type="match status" value="1"/>
</dbReference>
<feature type="signal peptide" evidence="1">
    <location>
        <begin position="1"/>
        <end position="17"/>
    </location>
</feature>
<dbReference type="CDD" id="cd14788">
    <property type="entry name" value="GumN"/>
    <property type="match status" value="1"/>
</dbReference>
<comment type="caution">
    <text evidence="2">The sequence shown here is derived from an EMBL/GenBank/DDBJ whole genome shotgun (WGS) entry which is preliminary data.</text>
</comment>
<gene>
    <name evidence="2" type="primary">gumN</name>
    <name evidence="2" type="ORF">GCM10007167_07910</name>
</gene>
<dbReference type="Proteomes" id="UP000636453">
    <property type="component" value="Unassembled WGS sequence"/>
</dbReference>
<feature type="chain" id="PRO_5036815538" evidence="1">
    <location>
        <begin position="18"/>
        <end position="333"/>
    </location>
</feature>
<organism evidence="2 3">
    <name type="scientific">Vulcaniibacterium thermophilum</name>
    <dbReference type="NCBI Taxonomy" id="1169913"/>
    <lineage>
        <taxon>Bacteria</taxon>
        <taxon>Pseudomonadati</taxon>
        <taxon>Pseudomonadota</taxon>
        <taxon>Gammaproteobacteria</taxon>
        <taxon>Lysobacterales</taxon>
        <taxon>Lysobacteraceae</taxon>
        <taxon>Vulcaniibacterium</taxon>
    </lineage>
</organism>
<dbReference type="InterPro" id="IPR002816">
    <property type="entry name" value="TraB/PrgY/GumN_fam"/>
</dbReference>
<reference evidence="2" key="1">
    <citation type="journal article" date="2014" name="Int. J. Syst. Evol. Microbiol.">
        <title>Complete genome sequence of Corynebacterium casei LMG S-19264T (=DSM 44701T), isolated from a smear-ripened cheese.</title>
        <authorList>
            <consortium name="US DOE Joint Genome Institute (JGI-PGF)"/>
            <person name="Walter F."/>
            <person name="Albersmeier A."/>
            <person name="Kalinowski J."/>
            <person name="Ruckert C."/>
        </authorList>
    </citation>
    <scope>NUCLEOTIDE SEQUENCE</scope>
    <source>
        <strain evidence="2">KCTC 32020</strain>
    </source>
</reference>
<dbReference type="EMBL" id="BNCF01000003">
    <property type="protein sequence ID" value="GHE28671.1"/>
    <property type="molecule type" value="Genomic_DNA"/>
</dbReference>
<sequence>MRTLLAALALCAGLAHAQTAPAPASAEDTPVREHEAVVVTGVQPGPGLWKVRHGGNTLWILGTLTPLPKDFEWLSRDVEAVIGQADEVLGAPSLVVGSDIGFFRGLTLLPAAMKARNNPDGARLRDVLPPALYARWQPLKTRYFGNDDDIEKRRPAYAATELYEKAIRRAGLRTGGIVGPVVAKAAKRRGLKITPVQVKIAVADPRTTLREFNRTPLNDIECFARMLDRVELDVATLRDRANAWAVGDIDALRAQPVPNAYQTCMNAFSETALAKKLGIGDPFVQVREAWVAQARKSLERNAVTFATLPMTDLLAPDGPLERLRALGYEIEAP</sequence>
<keyword evidence="3" id="KW-1185">Reference proteome</keyword>
<protein>
    <submittedName>
        <fullName evidence="2">GumN protein</fullName>
    </submittedName>
</protein>
<dbReference type="AlphaFoldDB" id="A0A918YYK0"/>
<accession>A0A918YYK0</accession>
<proteinExistence type="predicted"/>
<evidence type="ECO:0000256" key="1">
    <source>
        <dbReference type="SAM" id="SignalP"/>
    </source>
</evidence>